<sequence length="140" mass="15696">MIRYALLCEREHEFDGWFRSSSVFDEQVKAGEVTCPVCGSVKVRKGLMAPNVAGTKKRDAIDATQVAQKIVMAMTAIRKHVEENCDYVGDKFAETARRIHYGEEEQRGIYGETTPDEARELIEEGVEVAPLPVVPPRRAN</sequence>
<dbReference type="RefSeq" id="WP_152217318.1">
    <property type="nucleotide sequence ID" value="NZ_JBAQYD010000054.1"/>
</dbReference>
<evidence type="ECO:0000313" key="1">
    <source>
        <dbReference type="EMBL" id="KAB7738693.1"/>
    </source>
</evidence>
<protein>
    <submittedName>
        <fullName evidence="1">DUF1178 family protein</fullName>
    </submittedName>
</protein>
<dbReference type="InterPro" id="IPR009562">
    <property type="entry name" value="DUF1178"/>
</dbReference>
<dbReference type="AlphaFoldDB" id="A0A6N6VJM5"/>
<keyword evidence="2" id="KW-1185">Reference proteome</keyword>
<organism evidence="1 2">
    <name type="scientific">Parvibaculum sedimenti</name>
    <dbReference type="NCBI Taxonomy" id="2608632"/>
    <lineage>
        <taxon>Bacteria</taxon>
        <taxon>Pseudomonadati</taxon>
        <taxon>Pseudomonadota</taxon>
        <taxon>Alphaproteobacteria</taxon>
        <taxon>Hyphomicrobiales</taxon>
        <taxon>Parvibaculaceae</taxon>
        <taxon>Parvibaculum</taxon>
    </lineage>
</organism>
<reference evidence="1 2" key="1">
    <citation type="submission" date="2019-09" db="EMBL/GenBank/DDBJ databases">
        <title>Parvibaculum sedimenti sp. nov., isolated from sediment.</title>
        <authorList>
            <person name="Wang Y."/>
        </authorList>
    </citation>
    <scope>NUCLEOTIDE SEQUENCE [LARGE SCALE GENOMIC DNA]</scope>
    <source>
        <strain evidence="1 2">HXT-9</strain>
    </source>
</reference>
<name>A0A6N6VJM5_9HYPH</name>
<dbReference type="PIRSF" id="PIRSF032131">
    <property type="entry name" value="UCP032131"/>
    <property type="match status" value="1"/>
</dbReference>
<proteinExistence type="predicted"/>
<evidence type="ECO:0000313" key="2">
    <source>
        <dbReference type="Proteomes" id="UP000468901"/>
    </source>
</evidence>
<dbReference type="Pfam" id="PF06676">
    <property type="entry name" value="DUF1178"/>
    <property type="match status" value="1"/>
</dbReference>
<accession>A0A6N6VJM5</accession>
<comment type="caution">
    <text evidence="1">The sequence shown here is derived from an EMBL/GenBank/DDBJ whole genome shotgun (WGS) entry which is preliminary data.</text>
</comment>
<dbReference type="Proteomes" id="UP000468901">
    <property type="component" value="Unassembled WGS sequence"/>
</dbReference>
<gene>
    <name evidence="1" type="ORF">F2P47_15635</name>
</gene>
<dbReference type="EMBL" id="WESC01000017">
    <property type="protein sequence ID" value="KAB7738693.1"/>
    <property type="molecule type" value="Genomic_DNA"/>
</dbReference>